<sequence length="351" mass="36785">MRLTSAIAAAAAVLLIGACGNSGGSAETAAPAATGGATDSFPVSIEHKYGTTEVKAEPKRILVAGLTEQDSLLALGIVPVATTEWFGEYPGAIWPWAQDELGAAEKPVVLTNTDGYQFEKIAAQRPDLIIGLYSGITQADYDTLSKIAPTIAQPKGGIDWGISWQDNIRTVGKAVGRTAAAEKVVTDVEGKVAAAKAANPQFAGQTAVVAAQYEGYYVYGSQDPRGRLLTDLGFSLPPGLDELTGKEFGVSLSKERTDLLDVGAIVWLVDKYDTEKTKIQADPLYAKLKVKTEGRDIFLETGEELSGATSFISALSLPYLIDNLVPQLAAAADGDPATPVVRVTNPAPSAS</sequence>
<evidence type="ECO:0000256" key="5">
    <source>
        <dbReference type="SAM" id="SignalP"/>
    </source>
</evidence>
<dbReference type="InterPro" id="IPR051313">
    <property type="entry name" value="Bact_iron-sidero_bind"/>
</dbReference>
<protein>
    <submittedName>
        <fullName evidence="7">ABC transporter substrate-binding protein</fullName>
    </submittedName>
</protein>
<dbReference type="Pfam" id="PF01497">
    <property type="entry name" value="Peripla_BP_2"/>
    <property type="match status" value="1"/>
</dbReference>
<evidence type="ECO:0000259" key="6">
    <source>
        <dbReference type="PROSITE" id="PS50983"/>
    </source>
</evidence>
<evidence type="ECO:0000313" key="8">
    <source>
        <dbReference type="Proteomes" id="UP000612282"/>
    </source>
</evidence>
<evidence type="ECO:0000256" key="2">
    <source>
        <dbReference type="ARBA" id="ARBA00008814"/>
    </source>
</evidence>
<reference evidence="7 8" key="1">
    <citation type="submission" date="2021-01" db="EMBL/GenBank/DDBJ databases">
        <title>Whole genome shotgun sequence of Actinoplanes couchii NBRC 106145.</title>
        <authorList>
            <person name="Komaki H."/>
            <person name="Tamura T."/>
        </authorList>
    </citation>
    <scope>NUCLEOTIDE SEQUENCE [LARGE SCALE GENOMIC DNA]</scope>
    <source>
        <strain evidence="7 8">NBRC 106145</strain>
    </source>
</reference>
<keyword evidence="4 5" id="KW-0732">Signal</keyword>
<dbReference type="Gene3D" id="3.40.50.1980">
    <property type="entry name" value="Nitrogenase molybdenum iron protein domain"/>
    <property type="match status" value="2"/>
</dbReference>
<dbReference type="PROSITE" id="PS50983">
    <property type="entry name" value="FE_B12_PBP"/>
    <property type="match status" value="1"/>
</dbReference>
<organism evidence="7 8">
    <name type="scientific">Actinoplanes couchii</name>
    <dbReference type="NCBI Taxonomy" id="403638"/>
    <lineage>
        <taxon>Bacteria</taxon>
        <taxon>Bacillati</taxon>
        <taxon>Actinomycetota</taxon>
        <taxon>Actinomycetes</taxon>
        <taxon>Micromonosporales</taxon>
        <taxon>Micromonosporaceae</taxon>
        <taxon>Actinoplanes</taxon>
    </lineage>
</organism>
<accession>A0ABQ3XKR8</accession>
<feature type="chain" id="PRO_5046968089" evidence="5">
    <location>
        <begin position="25"/>
        <end position="351"/>
    </location>
</feature>
<dbReference type="Proteomes" id="UP000612282">
    <property type="component" value="Unassembled WGS sequence"/>
</dbReference>
<feature type="signal peptide" evidence="5">
    <location>
        <begin position="1"/>
        <end position="24"/>
    </location>
</feature>
<dbReference type="CDD" id="cd01146">
    <property type="entry name" value="FhuD"/>
    <property type="match status" value="1"/>
</dbReference>
<comment type="subcellular location">
    <subcellularLocation>
        <location evidence="1">Cell envelope</location>
    </subcellularLocation>
</comment>
<name>A0ABQ3XKR8_9ACTN</name>
<evidence type="ECO:0000313" key="7">
    <source>
        <dbReference type="EMBL" id="GID59097.1"/>
    </source>
</evidence>
<dbReference type="PROSITE" id="PS51257">
    <property type="entry name" value="PROKAR_LIPOPROTEIN"/>
    <property type="match status" value="1"/>
</dbReference>
<comment type="similarity">
    <text evidence="2">Belongs to the bacterial solute-binding protein 8 family.</text>
</comment>
<evidence type="ECO:0000256" key="3">
    <source>
        <dbReference type="ARBA" id="ARBA00022448"/>
    </source>
</evidence>
<feature type="domain" description="Fe/B12 periplasmic-binding" evidence="6">
    <location>
        <begin position="60"/>
        <end position="332"/>
    </location>
</feature>
<keyword evidence="3" id="KW-0813">Transport</keyword>
<keyword evidence="8" id="KW-1185">Reference proteome</keyword>
<evidence type="ECO:0000256" key="4">
    <source>
        <dbReference type="ARBA" id="ARBA00022729"/>
    </source>
</evidence>
<dbReference type="EMBL" id="BOMG01000094">
    <property type="protein sequence ID" value="GID59097.1"/>
    <property type="molecule type" value="Genomic_DNA"/>
</dbReference>
<dbReference type="SUPFAM" id="SSF53807">
    <property type="entry name" value="Helical backbone' metal receptor"/>
    <property type="match status" value="1"/>
</dbReference>
<gene>
    <name evidence="7" type="ORF">Aco03nite_075010</name>
</gene>
<dbReference type="PANTHER" id="PTHR30532:SF24">
    <property type="entry name" value="FERRIC ENTEROBACTIN-BINDING PERIPLASMIC PROTEIN FEPB"/>
    <property type="match status" value="1"/>
</dbReference>
<dbReference type="InterPro" id="IPR002491">
    <property type="entry name" value="ABC_transptr_periplasmic_BD"/>
</dbReference>
<dbReference type="RefSeq" id="WP_203804811.1">
    <property type="nucleotide sequence ID" value="NZ_BAAAQE010000094.1"/>
</dbReference>
<evidence type="ECO:0000256" key="1">
    <source>
        <dbReference type="ARBA" id="ARBA00004196"/>
    </source>
</evidence>
<comment type="caution">
    <text evidence="7">The sequence shown here is derived from an EMBL/GenBank/DDBJ whole genome shotgun (WGS) entry which is preliminary data.</text>
</comment>
<proteinExistence type="inferred from homology"/>
<dbReference type="PANTHER" id="PTHR30532">
    <property type="entry name" value="IRON III DICITRATE-BINDING PERIPLASMIC PROTEIN"/>
    <property type="match status" value="1"/>
</dbReference>